<sequence>MLVLIQEELK</sequence>
<gene>
    <name evidence="1" type="ORF">rCG_54612</name>
</gene>
<organism evidence="1 2">
    <name type="scientific">Rattus norvegicus</name>
    <name type="common">Rat</name>
    <dbReference type="NCBI Taxonomy" id="10116"/>
    <lineage>
        <taxon>Eukaryota</taxon>
        <taxon>Metazoa</taxon>
        <taxon>Chordata</taxon>
        <taxon>Craniata</taxon>
        <taxon>Vertebrata</taxon>
        <taxon>Euteleostomi</taxon>
        <taxon>Mammalia</taxon>
        <taxon>Eutheria</taxon>
        <taxon>Euarchontoglires</taxon>
        <taxon>Glires</taxon>
        <taxon>Rodentia</taxon>
        <taxon>Myomorpha</taxon>
        <taxon>Muroidea</taxon>
        <taxon>Muridae</taxon>
        <taxon>Murinae</taxon>
        <taxon>Rattus</taxon>
    </lineage>
</organism>
<dbReference type="Proteomes" id="UP000234681">
    <property type="component" value="Chromosome 1"/>
</dbReference>
<proteinExistence type="predicted"/>
<evidence type="ECO:0000313" key="2">
    <source>
        <dbReference type="Proteomes" id="UP000234681"/>
    </source>
</evidence>
<name>A6JAF1_RAT</name>
<protein>
    <submittedName>
        <fullName evidence="1">RCG54612</fullName>
    </submittedName>
</protein>
<evidence type="ECO:0000313" key="1">
    <source>
        <dbReference type="EMBL" id="EDM07583.1"/>
    </source>
</evidence>
<dbReference type="EMBL" id="CH473979">
    <property type="protein sequence ID" value="EDM07583.1"/>
    <property type="molecule type" value="Genomic_DNA"/>
</dbReference>
<accession>A6JAF1</accession>
<reference evidence="1 2" key="1">
    <citation type="submission" date="2005-09" db="EMBL/GenBank/DDBJ databases">
        <authorList>
            <person name="Mural R.J."/>
            <person name="Li P.W."/>
            <person name="Adams M.D."/>
            <person name="Amanatides P.G."/>
            <person name="Baden-Tillson H."/>
            <person name="Barnstead M."/>
            <person name="Chin S.H."/>
            <person name="Dew I."/>
            <person name="Evans C.A."/>
            <person name="Ferriera S."/>
            <person name="Flanigan M."/>
            <person name="Fosler C."/>
            <person name="Glodek A."/>
            <person name="Gu Z."/>
            <person name="Holt R.A."/>
            <person name="Jennings D."/>
            <person name="Kraft C.L."/>
            <person name="Lu F."/>
            <person name="Nguyen T."/>
            <person name="Nusskern D.R."/>
            <person name="Pfannkoch C.M."/>
            <person name="Sitter C."/>
            <person name="Sutton G.G."/>
            <person name="Venter J.C."/>
            <person name="Wang Z."/>
            <person name="Woodage T."/>
            <person name="Zheng X.H."/>
            <person name="Zhong F."/>
        </authorList>
    </citation>
    <scope>NUCLEOTIDE SEQUENCE [LARGE SCALE GENOMIC DNA]</scope>
    <source>
        <strain>BN</strain>
        <strain evidence="2">Sprague-Dawley</strain>
    </source>
</reference>